<sequence>MMLSNCHEAKYEKVNHTMKDGSKEEFKCLVAIEFYNKILGGVDLTDQMTTVYKLDRKSCKWWKKVFFCLLISGVVNSWIAYCELKYRKTPLHDFTVPLAEALMTSGKLNAQYQRRRGTGRPFKTSRSSLNNGVTICQ</sequence>
<protein>
    <submittedName>
        <fullName evidence="4">PiggyBac transposable element-derived protein 4</fullName>
    </submittedName>
</protein>
<keyword evidence="2" id="KW-0472">Membrane</keyword>
<feature type="transmembrane region" description="Helical" evidence="2">
    <location>
        <begin position="61"/>
        <end position="81"/>
    </location>
</feature>
<keyword evidence="2" id="KW-0812">Transmembrane</keyword>
<gene>
    <name evidence="4" type="primary">X975_08756</name>
    <name evidence="4" type="ORF">TNCT_514621</name>
</gene>
<dbReference type="PANTHER" id="PTHR46599">
    <property type="entry name" value="PIGGYBAC TRANSPOSABLE ELEMENT-DERIVED PROTEIN 4"/>
    <property type="match status" value="1"/>
</dbReference>
<proteinExistence type="predicted"/>
<evidence type="ECO:0000259" key="3">
    <source>
        <dbReference type="Pfam" id="PF13843"/>
    </source>
</evidence>
<feature type="region of interest" description="Disordered" evidence="1">
    <location>
        <begin position="117"/>
        <end position="137"/>
    </location>
</feature>
<comment type="caution">
    <text evidence="4">The sequence shown here is derived from an EMBL/GenBank/DDBJ whole genome shotgun (WGS) entry which is preliminary data.</text>
</comment>
<dbReference type="Proteomes" id="UP000887116">
    <property type="component" value="Unassembled WGS sequence"/>
</dbReference>
<evidence type="ECO:0000256" key="1">
    <source>
        <dbReference type="SAM" id="MobiDB-lite"/>
    </source>
</evidence>
<dbReference type="AlphaFoldDB" id="A0A8X6JLE9"/>
<evidence type="ECO:0000313" key="5">
    <source>
        <dbReference type="Proteomes" id="UP000887116"/>
    </source>
</evidence>
<feature type="domain" description="PiggyBac transposable element-derived protein" evidence="3">
    <location>
        <begin position="2"/>
        <end position="78"/>
    </location>
</feature>
<keyword evidence="5" id="KW-1185">Reference proteome</keyword>
<dbReference type="OrthoDB" id="6423043at2759"/>
<reference evidence="4" key="1">
    <citation type="submission" date="2020-07" db="EMBL/GenBank/DDBJ databases">
        <title>Multicomponent nature underlies the extraordinary mechanical properties of spider dragline silk.</title>
        <authorList>
            <person name="Kono N."/>
            <person name="Nakamura H."/>
            <person name="Mori M."/>
            <person name="Yoshida Y."/>
            <person name="Ohtoshi R."/>
            <person name="Malay A.D."/>
            <person name="Moran D.A.P."/>
            <person name="Tomita M."/>
            <person name="Numata K."/>
            <person name="Arakawa K."/>
        </authorList>
    </citation>
    <scope>NUCLEOTIDE SEQUENCE</scope>
</reference>
<name>A0A8X6JLE9_TRICU</name>
<dbReference type="PANTHER" id="PTHR46599:SF3">
    <property type="entry name" value="PIGGYBAC TRANSPOSABLE ELEMENT-DERIVED PROTEIN 4"/>
    <property type="match status" value="1"/>
</dbReference>
<accession>A0A8X6JLE9</accession>
<keyword evidence="2" id="KW-1133">Transmembrane helix</keyword>
<evidence type="ECO:0000256" key="2">
    <source>
        <dbReference type="SAM" id="Phobius"/>
    </source>
</evidence>
<evidence type="ECO:0000313" key="4">
    <source>
        <dbReference type="EMBL" id="GFR11196.1"/>
    </source>
</evidence>
<dbReference type="EMBL" id="BMAO01036515">
    <property type="protein sequence ID" value="GFR11196.1"/>
    <property type="molecule type" value="Genomic_DNA"/>
</dbReference>
<dbReference type="InterPro" id="IPR029526">
    <property type="entry name" value="PGBD"/>
</dbReference>
<dbReference type="Pfam" id="PF13843">
    <property type="entry name" value="DDE_Tnp_1_7"/>
    <property type="match status" value="1"/>
</dbReference>
<feature type="compositionally biased region" description="Polar residues" evidence="1">
    <location>
        <begin position="124"/>
        <end position="137"/>
    </location>
</feature>
<organism evidence="4 5">
    <name type="scientific">Trichonephila clavata</name>
    <name type="common">Joro spider</name>
    <name type="synonym">Nephila clavata</name>
    <dbReference type="NCBI Taxonomy" id="2740835"/>
    <lineage>
        <taxon>Eukaryota</taxon>
        <taxon>Metazoa</taxon>
        <taxon>Ecdysozoa</taxon>
        <taxon>Arthropoda</taxon>
        <taxon>Chelicerata</taxon>
        <taxon>Arachnida</taxon>
        <taxon>Araneae</taxon>
        <taxon>Araneomorphae</taxon>
        <taxon>Entelegynae</taxon>
        <taxon>Araneoidea</taxon>
        <taxon>Nephilidae</taxon>
        <taxon>Trichonephila</taxon>
    </lineage>
</organism>